<accession>A0A916THA3</accession>
<reference evidence="3" key="2">
    <citation type="submission" date="2020-09" db="EMBL/GenBank/DDBJ databases">
        <authorList>
            <person name="Sun Q."/>
            <person name="Zhou Y."/>
        </authorList>
    </citation>
    <scope>NUCLEOTIDE SEQUENCE</scope>
    <source>
        <strain evidence="3">CGMCC 1.12827</strain>
    </source>
</reference>
<keyword evidence="2" id="KW-0472">Membrane</keyword>
<reference evidence="3" key="1">
    <citation type="journal article" date="2014" name="Int. J. Syst. Evol. Microbiol.">
        <title>Complete genome sequence of Corynebacterium casei LMG S-19264T (=DSM 44701T), isolated from a smear-ripened cheese.</title>
        <authorList>
            <consortium name="US DOE Joint Genome Institute (JGI-PGF)"/>
            <person name="Walter F."/>
            <person name="Albersmeier A."/>
            <person name="Kalinowski J."/>
            <person name="Ruckert C."/>
        </authorList>
    </citation>
    <scope>NUCLEOTIDE SEQUENCE</scope>
    <source>
        <strain evidence="3">CGMCC 1.12827</strain>
    </source>
</reference>
<comment type="caution">
    <text evidence="3">The sequence shown here is derived from an EMBL/GenBank/DDBJ whole genome shotgun (WGS) entry which is preliminary data.</text>
</comment>
<dbReference type="RefSeq" id="WP_229742848.1">
    <property type="nucleotide sequence ID" value="NZ_BMGC01000037.1"/>
</dbReference>
<gene>
    <name evidence="3" type="ORF">GCM10011489_34510</name>
</gene>
<dbReference type="InterPro" id="IPR038750">
    <property type="entry name" value="YczE/YyaS-like"/>
</dbReference>
<keyword evidence="4" id="KW-1185">Reference proteome</keyword>
<organism evidence="3 4">
    <name type="scientific">Gordonia jinhuaensis</name>
    <dbReference type="NCBI Taxonomy" id="1517702"/>
    <lineage>
        <taxon>Bacteria</taxon>
        <taxon>Bacillati</taxon>
        <taxon>Actinomycetota</taxon>
        <taxon>Actinomycetes</taxon>
        <taxon>Mycobacteriales</taxon>
        <taxon>Gordoniaceae</taxon>
        <taxon>Gordonia</taxon>
    </lineage>
</organism>
<feature type="region of interest" description="Disordered" evidence="1">
    <location>
        <begin position="1"/>
        <end position="51"/>
    </location>
</feature>
<dbReference type="AlphaFoldDB" id="A0A916THA3"/>
<feature type="transmembrane region" description="Helical" evidence="2">
    <location>
        <begin position="135"/>
        <end position="155"/>
    </location>
</feature>
<evidence type="ECO:0000313" key="4">
    <source>
        <dbReference type="Proteomes" id="UP000621454"/>
    </source>
</evidence>
<dbReference type="Proteomes" id="UP000621454">
    <property type="component" value="Unassembled WGS sequence"/>
</dbReference>
<evidence type="ECO:0000313" key="3">
    <source>
        <dbReference type="EMBL" id="GGB44059.1"/>
    </source>
</evidence>
<keyword evidence="2" id="KW-0812">Transmembrane</keyword>
<evidence type="ECO:0000256" key="2">
    <source>
        <dbReference type="SAM" id="Phobius"/>
    </source>
</evidence>
<dbReference type="EMBL" id="BMGC01000037">
    <property type="protein sequence ID" value="GGB44059.1"/>
    <property type="molecule type" value="Genomic_DNA"/>
</dbReference>
<protein>
    <submittedName>
        <fullName evidence="3">Uncharacterized protein</fullName>
    </submittedName>
</protein>
<proteinExistence type="predicted"/>
<dbReference type="PANTHER" id="PTHR40078">
    <property type="entry name" value="INTEGRAL MEMBRANE PROTEIN-RELATED"/>
    <property type="match status" value="1"/>
</dbReference>
<feature type="compositionally biased region" description="Polar residues" evidence="1">
    <location>
        <begin position="1"/>
        <end position="10"/>
    </location>
</feature>
<evidence type="ECO:0000256" key="1">
    <source>
        <dbReference type="SAM" id="MobiDB-lite"/>
    </source>
</evidence>
<feature type="compositionally biased region" description="Gly residues" evidence="1">
    <location>
        <begin position="356"/>
        <end position="366"/>
    </location>
</feature>
<dbReference type="Pfam" id="PF19700">
    <property type="entry name" value="DUF6198"/>
    <property type="match status" value="1"/>
</dbReference>
<sequence>MAEAGTGTNTPSDEPPSGESGSGTADSESSPDSGNSTNSGNSTASEHSTRKLKNKDEIKQALYDQYFFRRLWWTCVGIVLIGLGSAVLRVGQVGVDPYTAANIGISNTIGISLGSYQLISNFVLFIPMILWGRQYIGVGTVINMVMVGYLVQWFFQLLDPISWDHPTGAEKTLLFCCGILIFDYGCSLYMTSHLGNSPYDAVAPIIVDHTGAKYRVVRVIQAYSSIRNTAGSIGVVAASIVERDDDGKIKVTEADGGDIGEASVGGSLIGMLIGILGGPLGMLLGFGLGALGGALVDADHADDADDAVTEFSRLVPPGHTQRDPGPDRGSRHHRTRRLRAEARRFHQPSPARRCPLGGGGQPGRRR</sequence>
<feature type="transmembrane region" description="Helical" evidence="2">
    <location>
        <begin position="268"/>
        <end position="291"/>
    </location>
</feature>
<name>A0A916THA3_9ACTN</name>
<feature type="compositionally biased region" description="Basic and acidic residues" evidence="1">
    <location>
        <begin position="320"/>
        <end position="329"/>
    </location>
</feature>
<feature type="region of interest" description="Disordered" evidence="1">
    <location>
        <begin position="313"/>
        <end position="366"/>
    </location>
</feature>
<keyword evidence="2" id="KW-1133">Transmembrane helix</keyword>
<dbReference type="PANTHER" id="PTHR40078:SF1">
    <property type="entry name" value="INTEGRAL MEMBRANE PROTEIN"/>
    <property type="match status" value="1"/>
</dbReference>
<feature type="transmembrane region" description="Helical" evidence="2">
    <location>
        <begin position="71"/>
        <end position="91"/>
    </location>
</feature>
<feature type="compositionally biased region" description="Low complexity" evidence="1">
    <location>
        <begin position="11"/>
        <end position="46"/>
    </location>
</feature>
<feature type="transmembrane region" description="Helical" evidence="2">
    <location>
        <begin position="103"/>
        <end position="126"/>
    </location>
</feature>